<dbReference type="InterPro" id="IPR043504">
    <property type="entry name" value="Peptidase_S1_PA_chymotrypsin"/>
</dbReference>
<evidence type="ECO:0000256" key="4">
    <source>
        <dbReference type="ARBA" id="ARBA00022723"/>
    </source>
</evidence>
<proteinExistence type="predicted"/>
<keyword evidence="7" id="KW-1043">Host membrane</keyword>
<feature type="transmembrane region" description="Helical" evidence="11">
    <location>
        <begin position="1608"/>
        <end position="1624"/>
    </location>
</feature>
<dbReference type="Proteomes" id="UP000203497">
    <property type="component" value="Segment"/>
</dbReference>
<evidence type="ECO:0000313" key="13">
    <source>
        <dbReference type="EMBL" id="AJW66851.1"/>
    </source>
</evidence>
<organism evidence="13 14">
    <name type="scientific">Bovine nidovirus TCH5</name>
    <dbReference type="NCBI Taxonomy" id="1631554"/>
    <lineage>
        <taxon>Viruses</taxon>
        <taxon>Riboviria</taxon>
        <taxon>Orthornavirae</taxon>
        <taxon>Pisuviricota</taxon>
        <taxon>Pisoniviricetes</taxon>
        <taxon>Nidovirales</taxon>
        <taxon>Tornidovirineae</taxon>
        <taxon>Tobaniviridae</taxon>
        <taxon>Remotovirinae</taxon>
        <taxon>Bostovirus</taxon>
        <taxon>Bosnitovirus</taxon>
        <taxon>Bostovirus bovis</taxon>
        <taxon>Bovine nidovirus 1</taxon>
    </lineage>
</organism>
<keyword evidence="2" id="KW-0645">Protease</keyword>
<dbReference type="SUPFAM" id="SSF50494">
    <property type="entry name" value="Trypsin-like serine proteases"/>
    <property type="match status" value="1"/>
</dbReference>
<evidence type="ECO:0000256" key="9">
    <source>
        <dbReference type="ARBA" id="ARBA00023136"/>
    </source>
</evidence>
<dbReference type="RefSeq" id="YP_009142788.1">
    <property type="nucleotide sequence ID" value="NC_027199.1"/>
</dbReference>
<feature type="transmembrane region" description="Helical" evidence="11">
    <location>
        <begin position="2061"/>
        <end position="2079"/>
    </location>
</feature>
<comment type="subcellular location">
    <subcellularLocation>
        <location evidence="1">Host membrane</location>
        <topology evidence="1">Multi-pass membrane protein</topology>
    </subcellularLocation>
</comment>
<keyword evidence="4" id="KW-0479">Metal-binding</keyword>
<protein>
    <submittedName>
        <fullName evidence="13">Pp1a</fullName>
    </submittedName>
</protein>
<evidence type="ECO:0000313" key="14">
    <source>
        <dbReference type="Proteomes" id="UP000203497"/>
    </source>
</evidence>
<dbReference type="GeneID" id="24420530"/>
<reference evidence="13 14" key="1">
    <citation type="journal article" date="2015" name="J. Gen. Virol.">
        <title>Discovery of a novel nidovirus in cattle with respiratory disease.</title>
        <authorList>
            <person name="Tokarz R."/>
            <person name="Sameroff S."/>
            <person name="Hesse R.A."/>
            <person name="Hause B.M."/>
            <person name="Desai A."/>
            <person name="Jain K."/>
            <person name="Lipkin W.I."/>
        </authorList>
    </citation>
    <scope>NUCLEOTIDE SEQUENCE [LARGE SCALE GENOMIC DNA]</scope>
    <source>
        <strain evidence="13">TCH5</strain>
    </source>
</reference>
<feature type="region of interest" description="Disordered" evidence="10">
    <location>
        <begin position="1127"/>
        <end position="1169"/>
    </location>
</feature>
<dbReference type="Pfam" id="PF00069">
    <property type="entry name" value="Pkinase"/>
    <property type="match status" value="1"/>
</dbReference>
<feature type="transmembrane region" description="Helical" evidence="11">
    <location>
        <begin position="1516"/>
        <end position="1534"/>
    </location>
</feature>
<evidence type="ECO:0000256" key="1">
    <source>
        <dbReference type="ARBA" id="ARBA00004301"/>
    </source>
</evidence>
<name>A0A0F6PN25_9NIDO</name>
<feature type="compositionally biased region" description="Basic and acidic residues" evidence="10">
    <location>
        <begin position="1153"/>
        <end position="1168"/>
    </location>
</feature>
<keyword evidence="5" id="KW-0688">Ribosomal frameshifting</keyword>
<evidence type="ECO:0000256" key="10">
    <source>
        <dbReference type="SAM" id="MobiDB-lite"/>
    </source>
</evidence>
<feature type="transmembrane region" description="Helical" evidence="11">
    <location>
        <begin position="2137"/>
        <end position="2163"/>
    </location>
</feature>
<dbReference type="GO" id="GO:0075523">
    <property type="term" value="P:viral translational frameshifting"/>
    <property type="evidence" value="ECO:0007669"/>
    <property type="project" value="UniProtKB-KW"/>
</dbReference>
<evidence type="ECO:0000259" key="12">
    <source>
        <dbReference type="PROSITE" id="PS50011"/>
    </source>
</evidence>
<feature type="transmembrane region" description="Helical" evidence="11">
    <location>
        <begin position="2605"/>
        <end position="2624"/>
    </location>
</feature>
<dbReference type="GO" id="GO:0008233">
    <property type="term" value="F:peptidase activity"/>
    <property type="evidence" value="ECO:0007669"/>
    <property type="project" value="UniProtKB-KW"/>
</dbReference>
<sequence length="3114" mass="353024">MACNMFFQKGRQEEPIRVRVVLCGKKYAPVNQLPRELVHLRSVIEEAVSQFSYFKEVEPSALTVLAKFMNVPHPRSFEEFKEILAYEGYEIGRDWRHSHLCGLVSWGQEVWEKGLYLVSHGECVIFTIEQVPKAVRYEFYPILAKGLSKDIPIAPRTSIEFYGFGCFDGLTAYTCYNQDGVEIRVGPFSRSKYGMCDLSEFFLKRTYEPRDDPLKRVIRPGHVANCQMARKWYASQLVEYNPREFKAVPATWYSINRVEGHFAVFCDSCEADLLGSGYGFRVNQMEVAFTTPECYKTLCQIEMLLKAVYSKPINMEKVYAGELLQQIKFEDIPSDLVDAVGQYENLHGHRVLKQLGRGSYGCAFQVVTPESFQYCAKFVETGECDEEIVTQTKLAKVFEFVPQVYGSVSLGNCTVHKMELIRGTTLHKVCIDKYDAKDLFRQVVAAEKALYEHGVWHGDMHTNNIMVTRDGKIKVLDYGLSRAAASPDRSKWLFNFLQDAYWKCTTGISGFAARKGWMIFSVLGLPYVGHNFEDHVDSPWTWLFFEKMFDVFQEVYNVPPPPPEYKERLQLLQEALTGVESDIDAGFFMKVASRYLAVFANEEKADFPLYNGQCKVLDAEERRAPSKYETSCYKMDAHSALGKLCVLNSYLEDACKIGRSEYDWWLATDKVPQGYKCGQTRNFAGRANAIYQELYEALNIANGRQLREIVKNDVMDFEEDIVYEHEFCLEADEEMLISDYSAAQRVAEMLDNGGVGRYLLNWGSLAEQASLMECDSLKSRPCDVSLRTVIMWSVPYEVKLDGRIDMEIDVFSMMTTRVNGADNQSLMEVDLTKDVFVKYAEEVVYYIKEENVQSFNAVEYQHCEVVELMEYKAQGVKVELQTIFEFVGLEVVDSYVPMRRFKNDCFVLAAREVLSLMGKFFTRASLDKLEQRFQKRQGDAIELIQRFAEFACGYISCDDCKRCDEPCHQFGFYEGCNNCKLEFKQGGYALVYTNGVDSDGSCAVIKGVRRRVLVALCYVGNGTTGHWTACIQNEEGQWYDTYAKARIGSPVNVKACIVSTLGHFNAAVVVPKGAKIVGQNVKVGYCQVNNPCNGDWSYVPAGKHYKALRGTLEIPPHMLDEVFKPQVKQTKKNKGRKRRSRCKKSKSPAKVADLQKEDSESQKRDQAQKQDLAQVIPAQVMSATISECISSTSVSDCCKDSWWSPPLSPALPALEEESFEQIAAVSAAGVDLSSTPELKMEEIRLTPVEVEAMQRNVVEAQQEEPMQRNVGLKAQIEQVFEVDPKKEFNKLKRKVKQFVAKVGEKCECYKLVYGNQEDDFNGLLTDAIIYGYEKFKCKEYMVVGSVIYFHEVKYREYREVIGELGKYAIEGKKMVGFRKKKDNKEIIVLKNVKYMYENGFNSVVEDFECDVEYFYEDSFQWQNLMLAIPFCSSFTWISLFMLLLIGSTFVFRTPLSRVVEKCLVWLGAIDAKVRLTLPVYNKEGVRKFGFAVACAGFAAFWRSITVFRPSIDLNRGSTLGVFAILSWIGLLPSYEKYFTSVSGYQACKGYGFYCNLIRPNNFYYLSEYKYYMKDFQLVYDYTIWYKWIVFFNPITIVFDVFQLVPTEFSVLVNVVLAVVIAMRFKTKCCNGKQCCAKHCKSKGSVMFPVDGVVKHLPFEKRGWCSKHQWWCNNSTVHYLPENIAEAIRVQAELNYKLKGDKDYYKFVGFQSSVKLPIKFEDFDPECVYNVDDLAFNVFSARCAYFSYMSGRCVKLSSVDGFKYVEQKVEMTKQFKEILGQFGNYFQDYANVAPVGKENVLHDSVYQALGEDKERFLNLVNNAGLSFVISVSRYDDVYDGIVPSDIEVGKICYKMHYFNKVINLETFASDLHEAILKSANKLGYMIFKPKQQRKSMFNCMVYGIMAAVLLICSLNYLVSRGRLGEYAGVNPYGYSNPDKPMYVYSGDKFEGFVPISVGVAHPSVQAWVSLNNGSVLFSSVKSSYVLTECTMQDTYEEVLMDCGYYQPAMVTIGPLKMMLMKAGKVYQTVFGVVDAKEAAMCFGSVNNYFCINNIVSMSMHKFLLVTSMVFGCVVVFIIFVNKFYKFFGYYANEVAWLCFIHIVSVGLYSVFPFALVFWLIGISLWLNKVFVTAYSLLMLAMVVGVNFVLAVVLSVLLVVFVSVFKKNPGNGARYTLDGLVFGNDFKEIAMSSFMVEPHHLGMVLASTGMTFAQLMAVSREQPNRKTTQLAQTLLRSNSQKVNVPYDGSQASVALQSVFKRVFSATLNVAAVQNHCVIVYNDVIIGNGLLVDSCTVLTARHVYVEGCKVRYDGRDIQVNSVEEVGFNIRLKVDKQSCKKIVYGDLNQCVSRSLTFYTGVSGVLKSFVVTLTPSGHVPFSATVPGDSGSPVFYGDKFVGVHQGKFDKHGIITTVDGKCIDESFDDEKLTVGQIKFDGNLIVKNVMKGLPVCSSEKARKTMVEFIDKLNEMNVVKADYVDCNKDFSGVECVIKEEYLVPYEDEIIFKTAKVAKVLKYAVLDYVMAVSALISLITSMVVNFVSFNNIWYKIGSGVAFAVLFARRNQLLLFLMWIELQTNVWLLASLSVIALIRSGVFWKQSLVVFLSCVGYYYIINDAYVACVLFVVVMSGGRPLFNAFIMAFVVSGYGDYILPVVLFISLRLKLHKKIEALFNMLMTDNLYLSSGYCFEGETCEPNFFSALFSLFVYSGSVVEVTPQSKFYKCAVLAVSPTLNEGAKFKAMLASDESLLNAHVVAAVERIAKQEIVQLQRWCDVENDLDKLYKWLDENPTECKERNAVEARVMYLVAQRNKVLKHLEAMQREEVAKMVKSDSNNKLVGLLNNAVASLKEKADFRYKNIQNGTFAVSTSSVPQLLVLTYRPKDMIVEENDGVFEFVFDESEDPSQVFIASCVKTNDGSIVKDLNEFNALKPSQFPVFCEFVNMQGSTGYNVDERNLRIDSDGIYIKNNKVAEFASNGDFVVGNHSVKLLGTIPPAYFSLVVKRLLMVPVLEAVRLGGLANCEEHYAISSVPVRTNGFITYVGESICDDCRSKKDHECQYKGKFVQLPAGKQLKDVKLCKHNKFECKVCAKLQSVQVQSKQRIRNKFQEYVRLSKQSLNC</sequence>
<dbReference type="Gene3D" id="1.10.510.10">
    <property type="entry name" value="Transferase(Phosphotransferase) domain 1"/>
    <property type="match status" value="1"/>
</dbReference>
<evidence type="ECO:0000256" key="8">
    <source>
        <dbReference type="ARBA" id="ARBA00022989"/>
    </source>
</evidence>
<keyword evidence="9 11" id="KW-0472">Membrane</keyword>
<feature type="transmembrane region" description="Helical" evidence="11">
    <location>
        <begin position="1487"/>
        <end position="1504"/>
    </location>
</feature>
<dbReference type="GO" id="GO:0046872">
    <property type="term" value="F:metal ion binding"/>
    <property type="evidence" value="ECO:0007669"/>
    <property type="project" value="UniProtKB-KW"/>
</dbReference>
<dbReference type="GO" id="GO:0004672">
    <property type="term" value="F:protein kinase activity"/>
    <property type="evidence" value="ECO:0007669"/>
    <property type="project" value="InterPro"/>
</dbReference>
<dbReference type="KEGG" id="vg:24420530"/>
<dbReference type="InterPro" id="IPR011009">
    <property type="entry name" value="Kinase-like_dom_sf"/>
</dbReference>
<keyword evidence="3 11" id="KW-0812">Transmembrane</keyword>
<dbReference type="EMBL" id="KM589359">
    <property type="protein sequence ID" value="AJW66851.1"/>
    <property type="molecule type" value="Genomic_RNA"/>
</dbReference>
<dbReference type="GO" id="GO:0033644">
    <property type="term" value="C:host cell membrane"/>
    <property type="evidence" value="ECO:0007669"/>
    <property type="project" value="UniProtKB-SubCell"/>
</dbReference>
<feature type="domain" description="Protein kinase" evidence="12">
    <location>
        <begin position="349"/>
        <end position="641"/>
    </location>
</feature>
<accession>A0A0F6PN25</accession>
<dbReference type="GO" id="GO:0006508">
    <property type="term" value="P:proteolysis"/>
    <property type="evidence" value="ECO:0007669"/>
    <property type="project" value="UniProtKB-KW"/>
</dbReference>
<dbReference type="GO" id="GO:0005524">
    <property type="term" value="F:ATP binding"/>
    <property type="evidence" value="ECO:0007669"/>
    <property type="project" value="InterPro"/>
</dbReference>
<evidence type="ECO:0000256" key="11">
    <source>
        <dbReference type="SAM" id="Phobius"/>
    </source>
</evidence>
<dbReference type="SMART" id="SM00220">
    <property type="entry name" value="S_TKc"/>
    <property type="match status" value="1"/>
</dbReference>
<dbReference type="SUPFAM" id="SSF56112">
    <property type="entry name" value="Protein kinase-like (PK-like)"/>
    <property type="match status" value="1"/>
</dbReference>
<evidence type="ECO:0000256" key="7">
    <source>
        <dbReference type="ARBA" id="ARBA00022870"/>
    </source>
</evidence>
<feature type="transmembrane region" description="Helical" evidence="11">
    <location>
        <begin position="1583"/>
        <end position="1601"/>
    </location>
</feature>
<keyword evidence="6" id="KW-0378">Hydrolase</keyword>
<feature type="transmembrane region" description="Helical" evidence="11">
    <location>
        <begin position="1424"/>
        <end position="1451"/>
    </location>
</feature>
<feature type="compositionally biased region" description="Basic residues" evidence="10">
    <location>
        <begin position="1129"/>
        <end position="1147"/>
    </location>
</feature>
<keyword evidence="8 11" id="KW-1133">Transmembrane helix</keyword>
<evidence type="ECO:0000256" key="2">
    <source>
        <dbReference type="ARBA" id="ARBA00022670"/>
    </source>
</evidence>
<evidence type="ECO:0000256" key="6">
    <source>
        <dbReference type="ARBA" id="ARBA00022801"/>
    </source>
</evidence>
<feature type="transmembrane region" description="Helical" evidence="11">
    <location>
        <begin position="1899"/>
        <end position="1917"/>
    </location>
</feature>
<feature type="transmembrane region" description="Helical" evidence="11">
    <location>
        <begin position="2630"/>
        <end position="2654"/>
    </location>
</feature>
<evidence type="ECO:0000256" key="5">
    <source>
        <dbReference type="ARBA" id="ARBA00022758"/>
    </source>
</evidence>
<dbReference type="InterPro" id="IPR000719">
    <property type="entry name" value="Prot_kinase_dom"/>
</dbReference>
<feature type="transmembrane region" description="Helical" evidence="11">
    <location>
        <begin position="2575"/>
        <end position="2593"/>
    </location>
</feature>
<dbReference type="Gene3D" id="2.40.10.10">
    <property type="entry name" value="Trypsin-like serine proteases"/>
    <property type="match status" value="1"/>
</dbReference>
<dbReference type="InterPro" id="IPR009003">
    <property type="entry name" value="Peptidase_S1_PA"/>
</dbReference>
<feature type="transmembrane region" description="Helical" evidence="11">
    <location>
        <begin position="2099"/>
        <end position="2125"/>
    </location>
</feature>
<feature type="transmembrane region" description="Helical" evidence="11">
    <location>
        <begin position="2518"/>
        <end position="2537"/>
    </location>
</feature>
<keyword evidence="14" id="KW-1185">Reference proteome</keyword>
<evidence type="ECO:0000256" key="3">
    <source>
        <dbReference type="ARBA" id="ARBA00022692"/>
    </source>
</evidence>
<dbReference type="PROSITE" id="PS50011">
    <property type="entry name" value="PROTEIN_KINASE_DOM"/>
    <property type="match status" value="1"/>
</dbReference>